<sequence>MAAARGRHGFPIAAEAAELGPALAAALADATAAVEKFLCPECHLHSQYLIPEFPYNWFEVALWEAGNPNHCPLPEKLSRALADLRRINEFLDNPRVHRDELFRYTTIPGELAVLGVKVRERVDKFYATLGDDSIDRRILCNVQESGKLSRFGEKGGGGAVLRNHHGAFLGAACQFFPHNVDPEAVEVLACRRAQTRNLSAVGPWIQEIKEMLNSFAEFRVEWIRRSGNIAAHKLAKVGVGEERCDVWVGSPPDFILDVISDEIPDLV</sequence>
<proteinExistence type="predicted"/>
<dbReference type="Pfam" id="PF13456">
    <property type="entry name" value="RVT_3"/>
    <property type="match status" value="1"/>
</dbReference>
<evidence type="ECO:0000313" key="1">
    <source>
        <dbReference type="EnsemblPlants" id="EMT15361"/>
    </source>
</evidence>
<name>R7W4Q1_AEGTA</name>
<reference evidence="1" key="1">
    <citation type="submission" date="2015-06" db="UniProtKB">
        <authorList>
            <consortium name="EnsemblPlants"/>
        </authorList>
    </citation>
    <scope>IDENTIFICATION</scope>
</reference>
<organism evidence="1">
    <name type="scientific">Aegilops tauschii</name>
    <name type="common">Tausch's goatgrass</name>
    <name type="synonym">Aegilops squarrosa</name>
    <dbReference type="NCBI Taxonomy" id="37682"/>
    <lineage>
        <taxon>Eukaryota</taxon>
        <taxon>Viridiplantae</taxon>
        <taxon>Streptophyta</taxon>
        <taxon>Embryophyta</taxon>
        <taxon>Tracheophyta</taxon>
        <taxon>Spermatophyta</taxon>
        <taxon>Magnoliopsida</taxon>
        <taxon>Liliopsida</taxon>
        <taxon>Poales</taxon>
        <taxon>Poaceae</taxon>
        <taxon>BOP clade</taxon>
        <taxon>Pooideae</taxon>
        <taxon>Triticodae</taxon>
        <taxon>Triticeae</taxon>
        <taxon>Triticinae</taxon>
        <taxon>Aegilops</taxon>
    </lineage>
</organism>
<dbReference type="GO" id="GO:0003676">
    <property type="term" value="F:nucleic acid binding"/>
    <property type="evidence" value="ECO:0007669"/>
    <property type="project" value="InterPro"/>
</dbReference>
<dbReference type="PANTHER" id="PTHR47723">
    <property type="entry name" value="OS05G0353850 PROTEIN"/>
    <property type="match status" value="1"/>
</dbReference>
<dbReference type="AlphaFoldDB" id="R7W4Q1"/>
<accession>R7W4Q1</accession>
<dbReference type="ExpressionAtlas" id="R7W4Q1">
    <property type="expression patterns" value="baseline"/>
</dbReference>
<dbReference type="PANTHER" id="PTHR47723:SF19">
    <property type="entry name" value="POLYNUCLEOTIDYL TRANSFERASE, RIBONUCLEASE H-LIKE SUPERFAMILY PROTEIN"/>
    <property type="match status" value="1"/>
</dbReference>
<dbReference type="CDD" id="cd06222">
    <property type="entry name" value="RNase_H_like"/>
    <property type="match status" value="1"/>
</dbReference>
<dbReference type="InterPro" id="IPR053151">
    <property type="entry name" value="RNase_H-like"/>
</dbReference>
<dbReference type="GO" id="GO:0004523">
    <property type="term" value="F:RNA-DNA hybrid ribonuclease activity"/>
    <property type="evidence" value="ECO:0007669"/>
    <property type="project" value="InterPro"/>
</dbReference>
<dbReference type="EnsemblPlants" id="EMT15361">
    <property type="protein sequence ID" value="EMT15361"/>
    <property type="gene ID" value="F775_07878"/>
</dbReference>
<dbReference type="InterPro" id="IPR002156">
    <property type="entry name" value="RNaseH_domain"/>
</dbReference>
<protein>
    <submittedName>
        <fullName evidence="1">Uncharacterized protein</fullName>
    </submittedName>
</protein>
<dbReference type="InterPro" id="IPR044730">
    <property type="entry name" value="RNase_H-like_dom_plant"/>
</dbReference>